<dbReference type="EMBL" id="PHEX01000052">
    <property type="protein sequence ID" value="PKQ27806.1"/>
    <property type="molecule type" value="Genomic_DNA"/>
</dbReference>
<proteinExistence type="predicted"/>
<dbReference type="SUPFAM" id="SSF51735">
    <property type="entry name" value="NAD(P)-binding Rossmann-fold domains"/>
    <property type="match status" value="1"/>
</dbReference>
<gene>
    <name evidence="3" type="ORF">CVT63_06050</name>
</gene>
<sequence length="419" mass="47204">MSGTGKTKEKKESSTKVDVVTGACGLAGSYLVKHLLEKGRKVRATDLEGAHDSPKSVGLRKALDLDFSRDGVEWVPTDLTRKETLAPLFDRGDVSCLFHTASLYDYSAPWDMLEKVNIHGVVNIMDAAMSGGIERMIHWSTCGVYGHSNFPGAYLEYHPWRPAVEFLWNILVRPWQKNGVFKRPQRHLTNQPMTEDRSNPKNTVGDTPTGTYLSNEYCRSKWIQEQIVWKYHREKGLPVTVVRPAPIYGPGSDYGVTNMLIELSEGLLPMYPAASKHLLFGGNVHSRDIARAAVFLSEMPESIGEDYNLADGYLLSHRDAIDYVVKLLGRKVHFIPGIPMPLWQNVAVALGKLAYWLETSFPSYARSRVLDLGQLNYLTMGIWIYNKKIRDLGFEFEYSDFKEGLADTVAWLILNGTIK</sequence>
<evidence type="ECO:0000313" key="4">
    <source>
        <dbReference type="Proteomes" id="UP000233654"/>
    </source>
</evidence>
<evidence type="ECO:0000259" key="2">
    <source>
        <dbReference type="Pfam" id="PF07993"/>
    </source>
</evidence>
<dbReference type="AlphaFoldDB" id="A0A2N3G518"/>
<dbReference type="PANTHER" id="PTHR43000">
    <property type="entry name" value="DTDP-D-GLUCOSE 4,6-DEHYDRATASE-RELATED"/>
    <property type="match status" value="1"/>
</dbReference>
<feature type="domain" description="Thioester reductase (TE)" evidence="2">
    <location>
        <begin position="20"/>
        <end position="264"/>
    </location>
</feature>
<dbReference type="Pfam" id="PF07993">
    <property type="entry name" value="NAD_binding_4"/>
    <property type="match status" value="1"/>
</dbReference>
<dbReference type="Proteomes" id="UP000233654">
    <property type="component" value="Unassembled WGS sequence"/>
</dbReference>
<evidence type="ECO:0000256" key="1">
    <source>
        <dbReference type="SAM" id="MobiDB-lite"/>
    </source>
</evidence>
<feature type="compositionally biased region" description="Polar residues" evidence="1">
    <location>
        <begin position="200"/>
        <end position="209"/>
    </location>
</feature>
<feature type="region of interest" description="Disordered" evidence="1">
    <location>
        <begin position="187"/>
        <end position="209"/>
    </location>
</feature>
<protein>
    <recommendedName>
        <fullName evidence="2">Thioester reductase (TE) domain-containing protein</fullName>
    </recommendedName>
</protein>
<dbReference type="Gene3D" id="3.40.50.720">
    <property type="entry name" value="NAD(P)-binding Rossmann-like Domain"/>
    <property type="match status" value="2"/>
</dbReference>
<accession>A0A2N3G518</accession>
<comment type="caution">
    <text evidence="3">The sequence shown here is derived from an EMBL/GenBank/DDBJ whole genome shotgun (WGS) entry which is preliminary data.</text>
</comment>
<name>A0A2N3G518_9ACTN</name>
<organism evidence="3 4">
    <name type="scientific">Candidatus Anoxymicrobium japonicum</name>
    <dbReference type="NCBI Taxonomy" id="2013648"/>
    <lineage>
        <taxon>Bacteria</taxon>
        <taxon>Bacillati</taxon>
        <taxon>Actinomycetota</taxon>
        <taxon>Candidatus Geothermincolia</taxon>
        <taxon>Candidatus Geothermincolales</taxon>
        <taxon>Candidatus Anoxymicrobiaceae</taxon>
        <taxon>Candidatus Anoxymicrobium</taxon>
    </lineage>
</organism>
<evidence type="ECO:0000313" key="3">
    <source>
        <dbReference type="EMBL" id="PKQ27806.1"/>
    </source>
</evidence>
<dbReference type="InterPro" id="IPR036291">
    <property type="entry name" value="NAD(P)-bd_dom_sf"/>
</dbReference>
<reference evidence="3 4" key="1">
    <citation type="journal article" date="2017" name="ISME J.">
        <title>Potential for microbial H2 and metal transformations associated with novel bacteria and archaea in deep terrestrial subsurface sediments.</title>
        <authorList>
            <person name="Hernsdorf A.W."/>
            <person name="Amano Y."/>
            <person name="Miyakawa K."/>
            <person name="Ise K."/>
            <person name="Suzuki Y."/>
            <person name="Anantharaman K."/>
            <person name="Probst A."/>
            <person name="Burstein D."/>
            <person name="Thomas B.C."/>
            <person name="Banfield J.F."/>
        </authorList>
    </citation>
    <scope>NUCLEOTIDE SEQUENCE [LARGE SCALE GENOMIC DNA]</scope>
    <source>
        <strain evidence="3">HGW-Actinobacteria-3</strain>
    </source>
</reference>
<dbReference type="InterPro" id="IPR013120">
    <property type="entry name" value="FAR_NAD-bd"/>
</dbReference>